<dbReference type="STRING" id="1842532.A7E78_02410"/>
<gene>
    <name evidence="11" type="ORF">A7E78_02410</name>
</gene>
<comment type="catalytic activity">
    <reaction evidence="8">
        <text>DNA(n) + a 2'-deoxyribonucleoside 5'-triphosphate = DNA(n+1) + diphosphate</text>
        <dbReference type="Rhea" id="RHEA:22508"/>
        <dbReference type="Rhea" id="RHEA-COMP:17339"/>
        <dbReference type="Rhea" id="RHEA-COMP:17340"/>
        <dbReference type="ChEBI" id="CHEBI:33019"/>
        <dbReference type="ChEBI" id="CHEBI:61560"/>
        <dbReference type="ChEBI" id="CHEBI:173112"/>
        <dbReference type="EC" id="2.7.7.7"/>
    </reaction>
</comment>
<evidence type="ECO:0000256" key="2">
    <source>
        <dbReference type="ARBA" id="ARBA00017703"/>
    </source>
</evidence>
<dbReference type="PANTHER" id="PTHR34388">
    <property type="entry name" value="DNA POLYMERASE III SUBUNIT DELTA"/>
    <property type="match status" value="1"/>
</dbReference>
<organism evidence="11 12">
    <name type="scientific">Syntrophotalea acetylenivorans</name>
    <dbReference type="NCBI Taxonomy" id="1842532"/>
    <lineage>
        <taxon>Bacteria</taxon>
        <taxon>Pseudomonadati</taxon>
        <taxon>Thermodesulfobacteriota</taxon>
        <taxon>Desulfuromonadia</taxon>
        <taxon>Desulfuromonadales</taxon>
        <taxon>Syntrophotaleaceae</taxon>
        <taxon>Syntrophotalea</taxon>
    </lineage>
</organism>
<dbReference type="GO" id="GO:0009360">
    <property type="term" value="C:DNA polymerase III complex"/>
    <property type="evidence" value="ECO:0007669"/>
    <property type="project" value="InterPro"/>
</dbReference>
<dbReference type="GO" id="GO:0003887">
    <property type="term" value="F:DNA-directed DNA polymerase activity"/>
    <property type="evidence" value="ECO:0007669"/>
    <property type="project" value="UniProtKB-KW"/>
</dbReference>
<sequence>MTPGELKRALKARQFPSLLLLYGEERFFLEETLEKLLKLVVPSESSDFNYNLFHGKTARGSEVYDVARTFPVFSSLRLVVVRDVQLLPAAELDKLLPYLQDPVAETVLVLTADKIDGRRKFYQQFKKRGTLVEFKKYYDNQIPAFVKDRAGQNGITFAEPAMALFCKRVGSNLQEIAGELDKLTTYLGDRTVVDVADVQTIVSDTRVDSVFELTDAIGRQDSKRALSLLNRLLADGTAPLVVLAMLARHFRQMWKAHYLLEQRLGKKEVAKGIGINPYFLDGLLQQVRVFPAARYQGIFEQMLEVDLALKSSGAHASALLEQMVLGICQQDQGI</sequence>
<evidence type="ECO:0000256" key="4">
    <source>
        <dbReference type="ARBA" id="ARBA00022695"/>
    </source>
</evidence>
<keyword evidence="4" id="KW-0548">Nucleotidyltransferase</keyword>
<comment type="similarity">
    <text evidence="7">Belongs to the DNA polymerase HolA subunit family.</text>
</comment>
<reference evidence="11 12" key="1">
    <citation type="journal article" date="2017" name="Genome Announc.">
        <title>Complete Genome Sequences of Two Acetylene-Fermenting Pelobacter acetylenicus Strains.</title>
        <authorList>
            <person name="Sutton J.M."/>
            <person name="Baesman S.M."/>
            <person name="Fierst J.L."/>
            <person name="Poret-Peterson A.T."/>
            <person name="Oremland R.S."/>
            <person name="Dunlap D.S."/>
            <person name="Akob D.M."/>
        </authorList>
    </citation>
    <scope>NUCLEOTIDE SEQUENCE [LARGE SCALE GENOMIC DNA]</scope>
    <source>
        <strain evidence="11 12">SFB93</strain>
    </source>
</reference>
<dbReference type="GO" id="GO:0003677">
    <property type="term" value="F:DNA binding"/>
    <property type="evidence" value="ECO:0007669"/>
    <property type="project" value="InterPro"/>
</dbReference>
<dbReference type="GO" id="GO:0006261">
    <property type="term" value="P:DNA-templated DNA replication"/>
    <property type="evidence" value="ECO:0007669"/>
    <property type="project" value="TreeGrafter"/>
</dbReference>
<dbReference type="Gene3D" id="1.20.272.10">
    <property type="match status" value="1"/>
</dbReference>
<dbReference type="Pfam" id="PF06144">
    <property type="entry name" value="DNA_pol3_delta"/>
    <property type="match status" value="1"/>
</dbReference>
<keyword evidence="3" id="KW-0808">Transferase</keyword>
<dbReference type="InterPro" id="IPR010372">
    <property type="entry name" value="DNA_pol3_delta_N"/>
</dbReference>
<dbReference type="AlphaFoldDB" id="A0A1L3GLI7"/>
<dbReference type="Pfam" id="PF21694">
    <property type="entry name" value="DNA_pol3_delta_C"/>
    <property type="match status" value="1"/>
</dbReference>
<evidence type="ECO:0000256" key="5">
    <source>
        <dbReference type="ARBA" id="ARBA00022705"/>
    </source>
</evidence>
<dbReference type="PANTHER" id="PTHR34388:SF1">
    <property type="entry name" value="DNA POLYMERASE III SUBUNIT DELTA"/>
    <property type="match status" value="1"/>
</dbReference>
<dbReference type="InterPro" id="IPR005790">
    <property type="entry name" value="DNA_polIII_delta"/>
</dbReference>
<dbReference type="Gene3D" id="3.40.50.300">
    <property type="entry name" value="P-loop containing nucleotide triphosphate hydrolases"/>
    <property type="match status" value="1"/>
</dbReference>
<dbReference type="OrthoDB" id="9769782at2"/>
<evidence type="ECO:0000259" key="10">
    <source>
        <dbReference type="Pfam" id="PF21694"/>
    </source>
</evidence>
<feature type="domain" description="DNA polymerase III delta subunit-like C-terminal" evidence="10">
    <location>
        <begin position="208"/>
        <end position="325"/>
    </location>
</feature>
<evidence type="ECO:0000256" key="3">
    <source>
        <dbReference type="ARBA" id="ARBA00022679"/>
    </source>
</evidence>
<keyword evidence="5" id="KW-0235">DNA replication</keyword>
<protein>
    <recommendedName>
        <fullName evidence="2">DNA polymerase III subunit delta</fullName>
        <ecNumber evidence="1">2.7.7.7</ecNumber>
    </recommendedName>
</protein>
<keyword evidence="6" id="KW-0239">DNA-directed DNA polymerase</keyword>
<feature type="domain" description="DNA polymerase III delta N-terminal" evidence="9">
    <location>
        <begin position="20"/>
        <end position="135"/>
    </location>
</feature>
<name>A0A1L3GLI7_9BACT</name>
<dbReference type="KEGG" id="pef:A7E78_02410"/>
<evidence type="ECO:0000256" key="6">
    <source>
        <dbReference type="ARBA" id="ARBA00022932"/>
    </source>
</evidence>
<dbReference type="SUPFAM" id="SSF52540">
    <property type="entry name" value="P-loop containing nucleoside triphosphate hydrolases"/>
    <property type="match status" value="1"/>
</dbReference>
<dbReference type="Proteomes" id="UP000182517">
    <property type="component" value="Chromosome"/>
</dbReference>
<dbReference type="EC" id="2.7.7.7" evidence="1"/>
<dbReference type="Gene3D" id="1.10.8.60">
    <property type="match status" value="1"/>
</dbReference>
<evidence type="ECO:0000256" key="8">
    <source>
        <dbReference type="ARBA" id="ARBA00049244"/>
    </source>
</evidence>
<dbReference type="EMBL" id="CP015519">
    <property type="protein sequence ID" value="APG26807.1"/>
    <property type="molecule type" value="Genomic_DNA"/>
</dbReference>
<evidence type="ECO:0000256" key="1">
    <source>
        <dbReference type="ARBA" id="ARBA00012417"/>
    </source>
</evidence>
<dbReference type="InterPro" id="IPR048466">
    <property type="entry name" value="DNA_pol3_delta-like_C"/>
</dbReference>
<evidence type="ECO:0000256" key="7">
    <source>
        <dbReference type="ARBA" id="ARBA00034754"/>
    </source>
</evidence>
<dbReference type="RefSeq" id="WP_072282767.1">
    <property type="nucleotide sequence ID" value="NZ_CP015519.1"/>
</dbReference>
<proteinExistence type="inferred from homology"/>
<dbReference type="NCBIfam" id="TIGR01128">
    <property type="entry name" value="holA"/>
    <property type="match status" value="1"/>
</dbReference>
<evidence type="ECO:0000313" key="12">
    <source>
        <dbReference type="Proteomes" id="UP000182517"/>
    </source>
</evidence>
<evidence type="ECO:0000313" key="11">
    <source>
        <dbReference type="EMBL" id="APG26807.1"/>
    </source>
</evidence>
<dbReference type="SUPFAM" id="SSF48019">
    <property type="entry name" value="post-AAA+ oligomerization domain-like"/>
    <property type="match status" value="1"/>
</dbReference>
<keyword evidence="12" id="KW-1185">Reference proteome</keyword>
<dbReference type="InterPro" id="IPR008921">
    <property type="entry name" value="DNA_pol3_clamp-load_cplx_C"/>
</dbReference>
<evidence type="ECO:0000259" key="9">
    <source>
        <dbReference type="Pfam" id="PF06144"/>
    </source>
</evidence>
<accession>A0A1L3GLI7</accession>
<dbReference type="InterPro" id="IPR027417">
    <property type="entry name" value="P-loop_NTPase"/>
</dbReference>